<protein>
    <recommendedName>
        <fullName evidence="1">Suppressor of fused-like domain-containing protein</fullName>
    </recommendedName>
</protein>
<feature type="domain" description="Suppressor of fused-like" evidence="1">
    <location>
        <begin position="34"/>
        <end position="187"/>
    </location>
</feature>
<dbReference type="InterPro" id="IPR020941">
    <property type="entry name" value="SUFU-like_domain"/>
</dbReference>
<dbReference type="Proteomes" id="UP000215771">
    <property type="component" value="Unassembled WGS sequence"/>
</dbReference>
<evidence type="ECO:0000313" key="3">
    <source>
        <dbReference type="Proteomes" id="UP000215771"/>
    </source>
</evidence>
<organism evidence="2 3">
    <name type="scientific">Corynebacterium hadale</name>
    <dbReference type="NCBI Taxonomy" id="2026255"/>
    <lineage>
        <taxon>Bacteria</taxon>
        <taxon>Bacillati</taxon>
        <taxon>Actinomycetota</taxon>
        <taxon>Actinomycetes</taxon>
        <taxon>Mycobacteriales</taxon>
        <taxon>Corynebacteriaceae</taxon>
        <taxon>Corynebacterium</taxon>
    </lineage>
</organism>
<comment type="caution">
    <text evidence="2">The sequence shown here is derived from an EMBL/GenBank/DDBJ whole genome shotgun (WGS) entry which is preliminary data.</text>
</comment>
<proteinExistence type="predicted"/>
<gene>
    <name evidence="2" type="ORF">CIG21_07335</name>
</gene>
<reference evidence="2 3" key="1">
    <citation type="submission" date="2017-08" db="EMBL/GenBank/DDBJ databases">
        <authorList>
            <person name="de Groot N.N."/>
        </authorList>
    </citation>
    <scope>NUCLEOTIDE SEQUENCE [LARGE SCALE GENOMIC DNA]</scope>
    <source>
        <strain evidence="2 3">NBT06-6</strain>
    </source>
</reference>
<evidence type="ECO:0000313" key="2">
    <source>
        <dbReference type="EMBL" id="PAJ69715.1"/>
    </source>
</evidence>
<sequence length="212" mass="23729">MTNSQTPQDIVDYRLVPLLGEDYSVFHELISDELHIDVYCWVPTEQRQFWTLCTSGMNEYRMQMPPGKEEFNRTELVMTLPDDWPLAEIGSQNSPEGDTISWPVTLLKSTARLPKDMGTWLSYGTSSQAGLDPSETYPGSTFSGFIIGSAFTVDAERDFLRTPVGDEAVHFFGVYPIYADELQAYLAGDDILSKLHELGVAEGVYPDRPSVA</sequence>
<dbReference type="AlphaFoldDB" id="A0A269PCU8"/>
<dbReference type="Pfam" id="PF05076">
    <property type="entry name" value="SUFU"/>
    <property type="match status" value="1"/>
</dbReference>
<name>A0A269PCU8_9CORY</name>
<accession>A0A269PCU8</accession>
<dbReference type="EMBL" id="NQMQ01000013">
    <property type="protein sequence ID" value="PAJ69715.1"/>
    <property type="molecule type" value="Genomic_DNA"/>
</dbReference>
<dbReference type="RefSeq" id="WP_095277530.1">
    <property type="nucleotide sequence ID" value="NZ_CP047655.1"/>
</dbReference>
<evidence type="ECO:0000259" key="1">
    <source>
        <dbReference type="Pfam" id="PF05076"/>
    </source>
</evidence>